<protein>
    <recommendedName>
        <fullName evidence="3">IPT/TIG domain-containing protein</fullName>
    </recommendedName>
</protein>
<dbReference type="Gene3D" id="2.60.40.10">
    <property type="entry name" value="Immunoglobulins"/>
    <property type="match status" value="1"/>
</dbReference>
<dbReference type="SUPFAM" id="SSF101898">
    <property type="entry name" value="NHL repeat"/>
    <property type="match status" value="1"/>
</dbReference>
<feature type="repeat" description="NHL" evidence="2">
    <location>
        <begin position="182"/>
        <end position="212"/>
    </location>
</feature>
<reference evidence="4 5" key="1">
    <citation type="submission" date="2019-05" db="EMBL/GenBank/DDBJ databases">
        <title>Flagellimonas sp. AsT0115, sp. nov., isolated from a marine red algae, Asparagopsis taxiformis.</title>
        <authorList>
            <person name="Kim J."/>
            <person name="Jeong S.E."/>
            <person name="Jeon C.O."/>
        </authorList>
    </citation>
    <scope>NUCLEOTIDE SEQUENCE [LARGE SCALE GENOMIC DNA]</scope>
    <source>
        <strain evidence="4 5">AsT0115</strain>
    </source>
</reference>
<organism evidence="4 5">
    <name type="scientific">Flagellimonas algicola</name>
    <dbReference type="NCBI Taxonomy" id="2583815"/>
    <lineage>
        <taxon>Bacteria</taxon>
        <taxon>Pseudomonadati</taxon>
        <taxon>Bacteroidota</taxon>
        <taxon>Flavobacteriia</taxon>
        <taxon>Flavobacteriales</taxon>
        <taxon>Flavobacteriaceae</taxon>
        <taxon>Flagellimonas</taxon>
    </lineage>
</organism>
<dbReference type="EMBL" id="VCNI01000002">
    <property type="protein sequence ID" value="TMU54679.1"/>
    <property type="molecule type" value="Genomic_DNA"/>
</dbReference>
<dbReference type="Proteomes" id="UP000751614">
    <property type="component" value="Unassembled WGS sequence"/>
</dbReference>
<proteinExistence type="predicted"/>
<evidence type="ECO:0000313" key="5">
    <source>
        <dbReference type="Proteomes" id="UP000751614"/>
    </source>
</evidence>
<dbReference type="Pfam" id="PF01436">
    <property type="entry name" value="NHL"/>
    <property type="match status" value="5"/>
</dbReference>
<feature type="domain" description="IPT/TIG" evidence="3">
    <location>
        <begin position="33"/>
        <end position="116"/>
    </location>
</feature>
<name>A0ABY2WJT2_9FLAO</name>
<dbReference type="InterPro" id="IPR001258">
    <property type="entry name" value="NHL_repeat"/>
</dbReference>
<dbReference type="PROSITE" id="PS51125">
    <property type="entry name" value="NHL"/>
    <property type="match status" value="3"/>
</dbReference>
<dbReference type="Pfam" id="PF01833">
    <property type="entry name" value="TIG"/>
    <property type="match status" value="1"/>
</dbReference>
<dbReference type="PANTHER" id="PTHR13833">
    <property type="match status" value="1"/>
</dbReference>
<dbReference type="SUPFAM" id="SSF81296">
    <property type="entry name" value="E set domains"/>
    <property type="match status" value="1"/>
</dbReference>
<dbReference type="CDD" id="cd00603">
    <property type="entry name" value="IPT_PCSR"/>
    <property type="match status" value="1"/>
</dbReference>
<dbReference type="SMART" id="SM00429">
    <property type="entry name" value="IPT"/>
    <property type="match status" value="1"/>
</dbReference>
<sequence length="424" mass="45146">MKTGIKIGIVMLVMGILCSCSKEEDAALIQDTKASISSLSPSKGPKETLVTISGKNFGADINGLMVFFNDREAIVESIKDTQIVVKVPVMGQTGQVHLQTALDEIITGPQFVYEYTADVTTYIGADAEMRSPRGIAIDSDGRLYIADKFNNRILTKGPASEVEVFAGSTQGMVDGPIDQAKFYNPEGVAVDDLGNVYVADSGNSRIRKITPDGMVNTLAGARSGDADGSGLFAQFKHPVRIAIDTSGDLYVSDAGNNRIRKVSPEGDVITFAGSSKGTADGVGTTAQFYNPMGLTLDDQGVIYVADNENQRIRVVTPEGLVTTLSGSTEGFENGALETALFDYPSDVVFDTFGNLIIADTDNHQIRWISPEGSVKTLAGSSQGQIDGKGTEAKFKNPYGICKGPDGIFYVTDTGNNTIRKITLE</sequence>
<dbReference type="InterPro" id="IPR014756">
    <property type="entry name" value="Ig_E-set"/>
</dbReference>
<comment type="caution">
    <text evidence="4">The sequence shown here is derived from an EMBL/GenBank/DDBJ whole genome shotgun (WGS) entry which is preliminary data.</text>
</comment>
<evidence type="ECO:0000256" key="2">
    <source>
        <dbReference type="PROSITE-ProRule" id="PRU00504"/>
    </source>
</evidence>
<dbReference type="PANTHER" id="PTHR13833:SF71">
    <property type="entry name" value="NHL DOMAIN-CONTAINING PROTEIN"/>
    <property type="match status" value="1"/>
</dbReference>
<keyword evidence="5" id="KW-1185">Reference proteome</keyword>
<evidence type="ECO:0000259" key="3">
    <source>
        <dbReference type="SMART" id="SM00429"/>
    </source>
</evidence>
<feature type="repeat" description="NHL" evidence="2">
    <location>
        <begin position="283"/>
        <end position="318"/>
    </location>
</feature>
<dbReference type="RefSeq" id="WP_138836096.1">
    <property type="nucleotide sequence ID" value="NZ_VCNI01000002.1"/>
</dbReference>
<dbReference type="InterPro" id="IPR002909">
    <property type="entry name" value="IPT_dom"/>
</dbReference>
<gene>
    <name evidence="4" type="ORF">FGG15_10770</name>
</gene>
<dbReference type="InterPro" id="IPR013783">
    <property type="entry name" value="Ig-like_fold"/>
</dbReference>
<evidence type="ECO:0000256" key="1">
    <source>
        <dbReference type="ARBA" id="ARBA00022737"/>
    </source>
</evidence>
<evidence type="ECO:0000313" key="4">
    <source>
        <dbReference type="EMBL" id="TMU54679.1"/>
    </source>
</evidence>
<dbReference type="CDD" id="cd14953">
    <property type="entry name" value="NHL_like_1"/>
    <property type="match status" value="1"/>
</dbReference>
<dbReference type="InterPro" id="IPR011042">
    <property type="entry name" value="6-blade_b-propeller_TolB-like"/>
</dbReference>
<dbReference type="Gene3D" id="2.120.10.30">
    <property type="entry name" value="TolB, C-terminal domain"/>
    <property type="match status" value="4"/>
</dbReference>
<accession>A0ABY2WJT2</accession>
<keyword evidence="1" id="KW-0677">Repeat</keyword>
<feature type="repeat" description="NHL" evidence="2">
    <location>
        <begin position="234"/>
        <end position="265"/>
    </location>
</feature>
<dbReference type="PROSITE" id="PS51257">
    <property type="entry name" value="PROKAR_LIPOPROTEIN"/>
    <property type="match status" value="1"/>
</dbReference>